<evidence type="ECO:0000313" key="2">
    <source>
        <dbReference type="Proteomes" id="UP001140234"/>
    </source>
</evidence>
<dbReference type="Proteomes" id="UP001140234">
    <property type="component" value="Unassembled WGS sequence"/>
</dbReference>
<comment type="caution">
    <text evidence="1">The sequence shown here is derived from an EMBL/GenBank/DDBJ whole genome shotgun (WGS) entry which is preliminary data.</text>
</comment>
<name>A0ACC1JKS7_9FUNG</name>
<keyword evidence="2" id="KW-1185">Reference proteome</keyword>
<evidence type="ECO:0000313" key="1">
    <source>
        <dbReference type="EMBL" id="KAJ2761181.1"/>
    </source>
</evidence>
<sequence length="222" mass="23934">MKQDVEVPDEHHHDEHIVDAEAGAEDQEALEGGEQDAEQHYEQHYDAEYAQQYEGAEHGADGDVAMYEDQAGAEGEYDQDPNSVAYNTAVGAAAAVASAVVGISADGGGQEYDDQQPEDGSQEYGDQQHEGYMDDPSAHQYGDQDDLDAQHEELGHQGEMVDEQTLASHPATSREMEVAESMVVDSEHGTHAISSEVSQALHRFDYSSNPDGLHTLAATSSA</sequence>
<dbReference type="EMBL" id="JANBUJ010003293">
    <property type="protein sequence ID" value="KAJ2761181.1"/>
    <property type="molecule type" value="Genomic_DNA"/>
</dbReference>
<feature type="non-terminal residue" evidence="1">
    <location>
        <position position="222"/>
    </location>
</feature>
<gene>
    <name evidence="1" type="ORF">IWQ57_006117</name>
</gene>
<proteinExistence type="predicted"/>
<accession>A0ACC1JKS7</accession>
<reference evidence="1" key="1">
    <citation type="submission" date="2022-07" db="EMBL/GenBank/DDBJ databases">
        <title>Phylogenomic reconstructions and comparative analyses of Kickxellomycotina fungi.</title>
        <authorList>
            <person name="Reynolds N.K."/>
            <person name="Stajich J.E."/>
            <person name="Barry K."/>
            <person name="Grigoriev I.V."/>
            <person name="Crous P."/>
            <person name="Smith M.E."/>
        </authorList>
    </citation>
    <scope>NUCLEOTIDE SEQUENCE</scope>
    <source>
        <strain evidence="1">CBS 109366</strain>
    </source>
</reference>
<organism evidence="1 2">
    <name type="scientific">Coemansia nantahalensis</name>
    <dbReference type="NCBI Taxonomy" id="2789366"/>
    <lineage>
        <taxon>Eukaryota</taxon>
        <taxon>Fungi</taxon>
        <taxon>Fungi incertae sedis</taxon>
        <taxon>Zoopagomycota</taxon>
        <taxon>Kickxellomycotina</taxon>
        <taxon>Kickxellomycetes</taxon>
        <taxon>Kickxellales</taxon>
        <taxon>Kickxellaceae</taxon>
        <taxon>Coemansia</taxon>
    </lineage>
</organism>
<protein>
    <submittedName>
        <fullName evidence="1">Uncharacterized protein</fullName>
    </submittedName>
</protein>